<dbReference type="KEGG" id="crx:CRECT_1158"/>
<feature type="active site" description="Proton donor/acceptor" evidence="7">
    <location>
        <position position="154"/>
    </location>
</feature>
<keyword evidence="6 7" id="KW-0460">Magnesium</keyword>
<dbReference type="PIRSF" id="PIRSF000722">
    <property type="entry name" value="Acetate_prop_kin"/>
    <property type="match status" value="1"/>
</dbReference>
<dbReference type="GO" id="GO:0006083">
    <property type="term" value="P:acetate metabolic process"/>
    <property type="evidence" value="ECO:0007669"/>
    <property type="project" value="TreeGrafter"/>
</dbReference>
<comment type="similarity">
    <text evidence="1 7 8">Belongs to the acetokinase family.</text>
</comment>
<accession>A0A6G5QM87</accession>
<proteinExistence type="inferred from homology"/>
<dbReference type="PANTHER" id="PTHR21060">
    <property type="entry name" value="ACETATE KINASE"/>
    <property type="match status" value="1"/>
</dbReference>
<comment type="subunit">
    <text evidence="7">Homodimer.</text>
</comment>
<dbReference type="Proteomes" id="UP000502377">
    <property type="component" value="Chromosome"/>
</dbReference>
<keyword evidence="7" id="KW-0963">Cytoplasm</keyword>
<feature type="binding site" evidence="7">
    <location>
        <position position="390"/>
    </location>
    <ligand>
        <name>Mg(2+)</name>
        <dbReference type="ChEBI" id="CHEBI:18420"/>
    </ligand>
</feature>
<dbReference type="PROSITE" id="PS01075">
    <property type="entry name" value="ACETATE_KINASE_1"/>
    <property type="match status" value="1"/>
</dbReference>
<dbReference type="InterPro" id="IPR000890">
    <property type="entry name" value="Aliphatic_acid_kin_short-chain"/>
</dbReference>
<evidence type="ECO:0000256" key="5">
    <source>
        <dbReference type="ARBA" id="ARBA00022840"/>
    </source>
</evidence>
<dbReference type="UniPathway" id="UPA00340">
    <property type="reaction ID" value="UER00458"/>
</dbReference>
<dbReference type="Gene3D" id="3.30.420.40">
    <property type="match status" value="2"/>
</dbReference>
<feature type="binding site" evidence="7">
    <location>
        <position position="15"/>
    </location>
    <ligand>
        <name>ATP</name>
        <dbReference type="ChEBI" id="CHEBI:30616"/>
    </ligand>
</feature>
<dbReference type="EC" id="2.7.2.1" evidence="7"/>
<evidence type="ECO:0000313" key="9">
    <source>
        <dbReference type="EMBL" id="QCD46818.1"/>
    </source>
</evidence>
<feature type="binding site" evidence="7">
    <location>
        <position position="8"/>
    </location>
    <ligand>
        <name>Mg(2+)</name>
        <dbReference type="ChEBI" id="CHEBI:18420"/>
    </ligand>
</feature>
<evidence type="ECO:0000256" key="8">
    <source>
        <dbReference type="RuleBase" id="RU003835"/>
    </source>
</evidence>
<dbReference type="InterPro" id="IPR043129">
    <property type="entry name" value="ATPase_NBD"/>
</dbReference>
<dbReference type="AlphaFoldDB" id="A0A6G5QM87"/>
<keyword evidence="5 7" id="KW-0067">ATP-binding</keyword>
<dbReference type="InterPro" id="IPR004372">
    <property type="entry name" value="Ac/propionate_kinase"/>
</dbReference>
<feature type="binding site" evidence="7">
    <location>
        <begin position="214"/>
        <end position="218"/>
    </location>
    <ligand>
        <name>ATP</name>
        <dbReference type="ChEBI" id="CHEBI:30616"/>
    </ligand>
</feature>
<dbReference type="NCBIfam" id="TIGR00016">
    <property type="entry name" value="ackA"/>
    <property type="match status" value="1"/>
</dbReference>
<organism evidence="9 10">
    <name type="scientific">Campylobacter rectus</name>
    <name type="common">Wolinella recta</name>
    <dbReference type="NCBI Taxonomy" id="203"/>
    <lineage>
        <taxon>Bacteria</taxon>
        <taxon>Pseudomonadati</taxon>
        <taxon>Campylobacterota</taxon>
        <taxon>Epsilonproteobacteria</taxon>
        <taxon>Campylobacterales</taxon>
        <taxon>Campylobacteraceae</taxon>
        <taxon>Campylobacter</taxon>
    </lineage>
</organism>
<name>A0A6G5QM87_CAMRE</name>
<feature type="binding site" evidence="7">
    <location>
        <position position="91"/>
    </location>
    <ligand>
        <name>substrate</name>
    </ligand>
</feature>
<comment type="subcellular location">
    <subcellularLocation>
        <location evidence="7">Cytoplasm</location>
    </subcellularLocation>
</comment>
<keyword evidence="7" id="KW-0479">Metal-binding</keyword>
<comment type="pathway">
    <text evidence="7">Metabolic intermediate biosynthesis; acetyl-CoA biosynthesis; acetyl-CoA from acetate: step 1/2.</text>
</comment>
<dbReference type="GO" id="GO:0005737">
    <property type="term" value="C:cytoplasm"/>
    <property type="evidence" value="ECO:0007669"/>
    <property type="project" value="UniProtKB-SubCell"/>
</dbReference>
<protein>
    <recommendedName>
        <fullName evidence="7">Acetate kinase</fullName>
        <ecNumber evidence="7">2.7.2.1</ecNumber>
    </recommendedName>
    <alternativeName>
        <fullName evidence="7">Acetokinase</fullName>
    </alternativeName>
</protein>
<dbReference type="SUPFAM" id="SSF53067">
    <property type="entry name" value="Actin-like ATPase domain"/>
    <property type="match status" value="2"/>
</dbReference>
<sequence>MMRILVLNSGSSSIKFQLFDMADNRVIASGLVEKIGEASSQAKLKDVGSGKIYEENAPLKDHHDGLEAMRRLFAKSGILNDFRELDGIGHRIVHGGESFSDSAIVTPDVIAKIEQNSVLAPLHNPGHLAGIKNAMQETDKNGSGKKVPHVVVFDTVFHQTIPEYAYRYALPFDLCKRLHIRRYGFHGTSHHYVTKKAAQFLGVPYEKFNAISLHLGNGASACAVQGGKSVDTSMGLSPLEGLIMGTRSGDMDPAVLTYLLNLGELTAEGIDAFLNKKSGLLGICGSNDMREVVVKMQGGDERAHLAFEMFCYRIKKYIGAYYAVLGRVDAVIFTGGIGENAPYSREKICNDLTHMGIRIDHELNFAASGGIRDLSASDAAVKTLVVPTNEELEIALETKRVIEN</sequence>
<comment type="function">
    <text evidence="7">Catalyzes the formation of acetyl phosphate from acetate and ATP. Can also catalyze the reverse reaction.</text>
</comment>
<dbReference type="GO" id="GO:0006085">
    <property type="term" value="P:acetyl-CoA biosynthetic process"/>
    <property type="evidence" value="ECO:0007669"/>
    <property type="project" value="UniProtKB-UniRule"/>
</dbReference>
<dbReference type="GO" id="GO:0005524">
    <property type="term" value="F:ATP binding"/>
    <property type="evidence" value="ECO:0007669"/>
    <property type="project" value="UniProtKB-KW"/>
</dbReference>
<dbReference type="PANTHER" id="PTHR21060:SF15">
    <property type="entry name" value="ACETATE KINASE-RELATED"/>
    <property type="match status" value="1"/>
</dbReference>
<evidence type="ECO:0000256" key="6">
    <source>
        <dbReference type="ARBA" id="ARBA00022842"/>
    </source>
</evidence>
<keyword evidence="4 7" id="KW-0418">Kinase</keyword>
<dbReference type="InterPro" id="IPR023865">
    <property type="entry name" value="Aliphatic_acid_kinase_CS"/>
</dbReference>
<evidence type="ECO:0000256" key="1">
    <source>
        <dbReference type="ARBA" id="ARBA00008748"/>
    </source>
</evidence>
<evidence type="ECO:0000256" key="2">
    <source>
        <dbReference type="ARBA" id="ARBA00022679"/>
    </source>
</evidence>
<comment type="catalytic activity">
    <reaction evidence="7">
        <text>acetate + ATP = acetyl phosphate + ADP</text>
        <dbReference type="Rhea" id="RHEA:11352"/>
        <dbReference type="ChEBI" id="CHEBI:22191"/>
        <dbReference type="ChEBI" id="CHEBI:30089"/>
        <dbReference type="ChEBI" id="CHEBI:30616"/>
        <dbReference type="ChEBI" id="CHEBI:456216"/>
        <dbReference type="EC" id="2.7.2.1"/>
    </reaction>
</comment>
<evidence type="ECO:0000256" key="3">
    <source>
        <dbReference type="ARBA" id="ARBA00022741"/>
    </source>
</evidence>
<dbReference type="EMBL" id="CP012543">
    <property type="protein sequence ID" value="QCD46818.1"/>
    <property type="molecule type" value="Genomic_DNA"/>
</dbReference>
<feature type="binding site" evidence="7">
    <location>
        <begin position="336"/>
        <end position="340"/>
    </location>
    <ligand>
        <name>ATP</name>
        <dbReference type="ChEBI" id="CHEBI:30616"/>
    </ligand>
</feature>
<feature type="binding site" evidence="7">
    <location>
        <begin position="288"/>
        <end position="290"/>
    </location>
    <ligand>
        <name>ATP</name>
        <dbReference type="ChEBI" id="CHEBI:30616"/>
    </ligand>
</feature>
<dbReference type="GO" id="GO:0000287">
    <property type="term" value="F:magnesium ion binding"/>
    <property type="evidence" value="ECO:0007669"/>
    <property type="project" value="UniProtKB-UniRule"/>
</dbReference>
<dbReference type="CDD" id="cd24010">
    <property type="entry name" value="ASKHA_NBD_AcK_PK"/>
    <property type="match status" value="1"/>
</dbReference>
<dbReference type="HAMAP" id="MF_00020">
    <property type="entry name" value="Acetate_kinase"/>
    <property type="match status" value="1"/>
</dbReference>
<comment type="cofactor">
    <cofactor evidence="7">
        <name>Mg(2+)</name>
        <dbReference type="ChEBI" id="CHEBI:18420"/>
    </cofactor>
    <cofactor evidence="7">
        <name>Mn(2+)</name>
        <dbReference type="ChEBI" id="CHEBI:29035"/>
    </cofactor>
    <text evidence="7">Mg(2+). Can also accept Mn(2+).</text>
</comment>
<gene>
    <name evidence="7 9" type="primary">ackA</name>
    <name evidence="9" type="ORF">CRECT_1158</name>
</gene>
<reference evidence="9 10" key="1">
    <citation type="submission" date="2016-07" db="EMBL/GenBank/DDBJ databases">
        <title>Comparative genomics of the Campylobacter concisus group.</title>
        <authorList>
            <person name="Miller W.G."/>
            <person name="Yee E."/>
            <person name="Chapman M.H."/>
            <person name="Huynh S."/>
            <person name="Bono J.L."/>
            <person name="On S.L.W."/>
            <person name="StLeger J."/>
            <person name="Foster G."/>
            <person name="Parker C.T."/>
        </authorList>
    </citation>
    <scope>NUCLEOTIDE SEQUENCE [LARGE SCALE GENOMIC DNA]</scope>
    <source>
        <strain evidence="9 10">ATCC 33238</strain>
    </source>
</reference>
<dbReference type="PROSITE" id="PS01076">
    <property type="entry name" value="ACETATE_KINASE_2"/>
    <property type="match status" value="1"/>
</dbReference>
<keyword evidence="3 7" id="KW-0547">Nucleotide-binding</keyword>
<evidence type="ECO:0000313" key="10">
    <source>
        <dbReference type="Proteomes" id="UP000502377"/>
    </source>
</evidence>
<dbReference type="PRINTS" id="PR00471">
    <property type="entry name" value="ACETATEKNASE"/>
</dbReference>
<feature type="site" description="Transition state stabilizer" evidence="7">
    <location>
        <position position="247"/>
    </location>
</feature>
<evidence type="ECO:0000256" key="7">
    <source>
        <dbReference type="HAMAP-Rule" id="MF_00020"/>
    </source>
</evidence>
<evidence type="ECO:0000256" key="4">
    <source>
        <dbReference type="ARBA" id="ARBA00022777"/>
    </source>
</evidence>
<dbReference type="GO" id="GO:0008776">
    <property type="term" value="F:acetate kinase activity"/>
    <property type="evidence" value="ECO:0007669"/>
    <property type="project" value="UniProtKB-UniRule"/>
</dbReference>
<dbReference type="Pfam" id="PF00871">
    <property type="entry name" value="Acetate_kinase"/>
    <property type="match status" value="1"/>
</dbReference>
<keyword evidence="2 7" id="KW-0808">Transferase</keyword>
<feature type="site" description="Transition state stabilizer" evidence="7">
    <location>
        <position position="186"/>
    </location>
</feature>